<keyword evidence="2 3" id="KW-0040">ANK repeat</keyword>
<evidence type="ECO:0000313" key="4">
    <source>
        <dbReference type="EMBL" id="CDS19755.1"/>
    </source>
</evidence>
<dbReference type="WBParaSite" id="EgrG_000508800">
    <property type="protein sequence ID" value="EgrG_000508800"/>
    <property type="gene ID" value="EgrG_000508800"/>
</dbReference>
<dbReference type="PROSITE" id="PS50297">
    <property type="entry name" value="ANK_REP_REGION"/>
    <property type="match status" value="5"/>
</dbReference>
<dbReference type="EMBL" id="LK028579">
    <property type="protein sequence ID" value="CDS19755.1"/>
    <property type="molecule type" value="Genomic_DNA"/>
</dbReference>
<dbReference type="Proteomes" id="UP000492820">
    <property type="component" value="Unassembled WGS sequence"/>
</dbReference>
<evidence type="ECO:0000256" key="1">
    <source>
        <dbReference type="ARBA" id="ARBA00022737"/>
    </source>
</evidence>
<gene>
    <name evidence="4" type="ORF">EgrG_000508800</name>
</gene>
<dbReference type="InterPro" id="IPR036770">
    <property type="entry name" value="Ankyrin_rpt-contain_sf"/>
</dbReference>
<dbReference type="AlphaFoldDB" id="A0A068WJ51"/>
<accession>A0A068WJ51</accession>
<reference evidence="6" key="3">
    <citation type="submission" date="2020-10" db="UniProtKB">
        <authorList>
            <consortium name="WormBaseParasite"/>
        </authorList>
    </citation>
    <scope>IDENTIFICATION</scope>
</reference>
<proteinExistence type="predicted"/>
<dbReference type="SMART" id="SM00248">
    <property type="entry name" value="ANK"/>
    <property type="match status" value="9"/>
</dbReference>
<evidence type="ECO:0000256" key="2">
    <source>
        <dbReference type="ARBA" id="ARBA00023043"/>
    </source>
</evidence>
<dbReference type="OrthoDB" id="7464126at2759"/>
<dbReference type="SUPFAM" id="SSF48403">
    <property type="entry name" value="Ankyrin repeat"/>
    <property type="match status" value="1"/>
</dbReference>
<dbReference type="PANTHER" id="PTHR24171">
    <property type="entry name" value="ANKYRIN REPEAT DOMAIN-CONTAINING PROTEIN 39-RELATED"/>
    <property type="match status" value="1"/>
</dbReference>
<evidence type="ECO:0000313" key="6">
    <source>
        <dbReference type="WBParaSite" id="EgrG_000508800"/>
    </source>
</evidence>
<dbReference type="Pfam" id="PF13637">
    <property type="entry name" value="Ank_4"/>
    <property type="match status" value="1"/>
</dbReference>
<feature type="repeat" description="ANK" evidence="3">
    <location>
        <begin position="7"/>
        <end position="39"/>
    </location>
</feature>
<keyword evidence="1" id="KW-0677">Repeat</keyword>
<reference evidence="4" key="2">
    <citation type="submission" date="2014-06" db="EMBL/GenBank/DDBJ databases">
        <authorList>
            <person name="Aslett M."/>
        </authorList>
    </citation>
    <scope>NUCLEOTIDE SEQUENCE</scope>
</reference>
<organism evidence="4">
    <name type="scientific">Echinococcus granulosus</name>
    <name type="common">Hydatid tapeworm</name>
    <dbReference type="NCBI Taxonomy" id="6210"/>
    <lineage>
        <taxon>Eukaryota</taxon>
        <taxon>Metazoa</taxon>
        <taxon>Spiralia</taxon>
        <taxon>Lophotrochozoa</taxon>
        <taxon>Platyhelminthes</taxon>
        <taxon>Cestoda</taxon>
        <taxon>Eucestoda</taxon>
        <taxon>Cyclophyllidea</taxon>
        <taxon>Taeniidae</taxon>
        <taxon>Echinococcus</taxon>
        <taxon>Echinococcus granulosus group</taxon>
    </lineage>
</organism>
<dbReference type="PROSITE" id="PS50088">
    <property type="entry name" value="ANK_REPEAT"/>
    <property type="match status" value="6"/>
</dbReference>
<dbReference type="Pfam" id="PF12796">
    <property type="entry name" value="Ank_2"/>
    <property type="match status" value="2"/>
</dbReference>
<reference evidence="4 5" key="1">
    <citation type="journal article" date="2013" name="Nature">
        <title>The genomes of four tapeworm species reveal adaptations to parasitism.</title>
        <authorList>
            <person name="Tsai I.J."/>
            <person name="Zarowiecki M."/>
            <person name="Holroyd N."/>
            <person name="Garciarrubio A."/>
            <person name="Sanchez-Flores A."/>
            <person name="Brooks K.L."/>
            <person name="Tracey A."/>
            <person name="Bobes R.J."/>
            <person name="Fragoso G."/>
            <person name="Sciutto E."/>
            <person name="Aslett M."/>
            <person name="Beasley H."/>
            <person name="Bennett H.M."/>
            <person name="Cai J."/>
            <person name="Camicia F."/>
            <person name="Clark R."/>
            <person name="Cucher M."/>
            <person name="De Silva N."/>
            <person name="Day T.A."/>
            <person name="Deplazes P."/>
            <person name="Estrada K."/>
            <person name="Fernandez C."/>
            <person name="Holland P.W."/>
            <person name="Hou J."/>
            <person name="Hu S."/>
            <person name="Huckvale T."/>
            <person name="Hung S.S."/>
            <person name="Kamenetzky L."/>
            <person name="Keane J.A."/>
            <person name="Kiss F."/>
            <person name="Koziol U."/>
            <person name="Lambert O."/>
            <person name="Liu K."/>
            <person name="Luo X."/>
            <person name="Luo Y."/>
            <person name="Macchiaroli N."/>
            <person name="Nichol S."/>
            <person name="Paps J."/>
            <person name="Parkinson J."/>
            <person name="Pouchkina-Stantcheva N."/>
            <person name="Riddiford N."/>
            <person name="Rosenzvit M."/>
            <person name="Salinas G."/>
            <person name="Wasmuth J.D."/>
            <person name="Zamanian M."/>
            <person name="Zheng Y."/>
            <person name="Cai X."/>
            <person name="Soberon X."/>
            <person name="Olson P.D."/>
            <person name="Laclette J.P."/>
            <person name="Brehm K."/>
            <person name="Berriman M."/>
            <person name="Garciarrubio A."/>
            <person name="Bobes R.J."/>
            <person name="Fragoso G."/>
            <person name="Sanchez-Flores A."/>
            <person name="Estrada K."/>
            <person name="Cevallos M.A."/>
            <person name="Morett E."/>
            <person name="Gonzalez V."/>
            <person name="Portillo T."/>
            <person name="Ochoa-Leyva A."/>
            <person name="Jose M.V."/>
            <person name="Sciutto E."/>
            <person name="Landa A."/>
            <person name="Jimenez L."/>
            <person name="Valdes V."/>
            <person name="Carrero J.C."/>
            <person name="Larralde C."/>
            <person name="Morales-Montor J."/>
            <person name="Limon-Lason J."/>
            <person name="Soberon X."/>
            <person name="Laclette J.P."/>
        </authorList>
    </citation>
    <scope>NUCLEOTIDE SEQUENCE [LARGE SCALE GENOMIC DNA]</scope>
</reference>
<name>A0A068WJ51_ECHGR</name>
<sequence>MSRPGPYNTRALREAIAADKSAVVEFLLQQGVDPNVPDHEDSEPPLLLAAMCGSDQAMHVLLSHGASINAIDRHGNTALHWAAIVGNMNCVTLLLSHGIPINITNDIEVTPLMFAASYEHIDIVGYLLQQGASTLPQLNQWNESALTFACYAGDIGIVEIILAVEVPVEYRSRELYSSLGQAALGRHMDVVELLLDLKAPVDLQDTLIENPLHLAIRGGNESIISLLLSQGANIEAISLDGYTPLMAATRGRNVNAVTALLDAGADIYAVNEATGETAFSLAEERGYVEIGSILLGAIIRKNL</sequence>
<dbReference type="Gene3D" id="1.25.40.20">
    <property type="entry name" value="Ankyrin repeat-containing domain"/>
    <property type="match status" value="2"/>
</dbReference>
<dbReference type="InterPro" id="IPR002110">
    <property type="entry name" value="Ankyrin_rpt"/>
</dbReference>
<feature type="repeat" description="ANK" evidence="3">
    <location>
        <begin position="41"/>
        <end position="73"/>
    </location>
</feature>
<feature type="repeat" description="ANK" evidence="3">
    <location>
        <begin position="107"/>
        <end position="133"/>
    </location>
</feature>
<protein>
    <submittedName>
        <fullName evidence="4 6">Ankyrin repeat domain containing protein</fullName>
    </submittedName>
</protein>
<feature type="repeat" description="ANK" evidence="3">
    <location>
        <begin position="240"/>
        <end position="272"/>
    </location>
</feature>
<feature type="repeat" description="ANK" evidence="3">
    <location>
        <begin position="74"/>
        <end position="106"/>
    </location>
</feature>
<feature type="repeat" description="ANK" evidence="3">
    <location>
        <begin position="210"/>
        <end position="239"/>
    </location>
</feature>
<evidence type="ECO:0000256" key="3">
    <source>
        <dbReference type="PROSITE-ProRule" id="PRU00023"/>
    </source>
</evidence>
<dbReference type="PRINTS" id="PR01415">
    <property type="entry name" value="ANKYRIN"/>
</dbReference>
<evidence type="ECO:0000313" key="5">
    <source>
        <dbReference type="Proteomes" id="UP000492820"/>
    </source>
</evidence>